<organism evidence="2 3">
    <name type="scientific">Sphingomonas arantia</name>
    <dbReference type="NCBI Taxonomy" id="1460676"/>
    <lineage>
        <taxon>Bacteria</taxon>
        <taxon>Pseudomonadati</taxon>
        <taxon>Pseudomonadota</taxon>
        <taxon>Alphaproteobacteria</taxon>
        <taxon>Sphingomonadales</taxon>
        <taxon>Sphingomonadaceae</taxon>
        <taxon>Sphingomonas</taxon>
    </lineage>
</organism>
<feature type="compositionally biased region" description="Pro residues" evidence="1">
    <location>
        <begin position="112"/>
        <end position="122"/>
    </location>
</feature>
<name>A0ABW4TZB8_9SPHN</name>
<comment type="caution">
    <text evidence="2">The sequence shown here is derived from an EMBL/GenBank/DDBJ whole genome shotgun (WGS) entry which is preliminary data.</text>
</comment>
<evidence type="ECO:0000313" key="3">
    <source>
        <dbReference type="Proteomes" id="UP001597400"/>
    </source>
</evidence>
<keyword evidence="3" id="KW-1185">Reference proteome</keyword>
<gene>
    <name evidence="2" type="ORF">ACFSGX_10165</name>
</gene>
<evidence type="ECO:0000256" key="1">
    <source>
        <dbReference type="SAM" id="MobiDB-lite"/>
    </source>
</evidence>
<reference evidence="3" key="1">
    <citation type="journal article" date="2019" name="Int. J. Syst. Evol. Microbiol.">
        <title>The Global Catalogue of Microorganisms (GCM) 10K type strain sequencing project: providing services to taxonomists for standard genome sequencing and annotation.</title>
        <authorList>
            <consortium name="The Broad Institute Genomics Platform"/>
            <consortium name="The Broad Institute Genome Sequencing Center for Infectious Disease"/>
            <person name="Wu L."/>
            <person name="Ma J."/>
        </authorList>
    </citation>
    <scope>NUCLEOTIDE SEQUENCE [LARGE SCALE GENOMIC DNA]</scope>
    <source>
        <strain evidence="3">CGMCC 1.12702</strain>
    </source>
</reference>
<evidence type="ECO:0008006" key="4">
    <source>
        <dbReference type="Google" id="ProtNLM"/>
    </source>
</evidence>
<dbReference type="EMBL" id="JBHUGS010000002">
    <property type="protein sequence ID" value="MFD1951129.1"/>
    <property type="molecule type" value="Genomic_DNA"/>
</dbReference>
<protein>
    <recommendedName>
        <fullName evidence="4">DUF3618 domain-containing protein</fullName>
    </recommendedName>
</protein>
<sequence length="136" mass="14105">MSGSPEVIAAKARAAAARMRLDGTVAELKTRLQPSTLAHNVWADTVDRGADAWDVTVERGTESLALAVDKATEAGEAAFAYAQKRPGVVAAAAGAAIALLAGPSLIRRALRSPPPKPIPTNPPRLTGPIPHLETRS</sequence>
<evidence type="ECO:0000313" key="2">
    <source>
        <dbReference type="EMBL" id="MFD1951129.1"/>
    </source>
</evidence>
<proteinExistence type="predicted"/>
<accession>A0ABW4TZB8</accession>
<dbReference type="RefSeq" id="WP_380929589.1">
    <property type="nucleotide sequence ID" value="NZ_JBHUGS010000002.1"/>
</dbReference>
<feature type="region of interest" description="Disordered" evidence="1">
    <location>
        <begin position="109"/>
        <end position="136"/>
    </location>
</feature>
<dbReference type="Proteomes" id="UP001597400">
    <property type="component" value="Unassembled WGS sequence"/>
</dbReference>